<evidence type="ECO:0000313" key="2">
    <source>
        <dbReference type="Proteomes" id="UP000002825"/>
    </source>
</evidence>
<protein>
    <submittedName>
        <fullName evidence="1">Uncharacterized protein</fullName>
    </submittedName>
</protein>
<dbReference type="RefSeq" id="YP_006560899.1">
    <property type="nucleotide sequence ID" value="NC_018280.1"/>
</dbReference>
<accession>I6R9J4</accession>
<dbReference type="EMBL" id="JQ809650">
    <property type="protein sequence ID" value="AFM54619.1"/>
    <property type="molecule type" value="Genomic_DNA"/>
</dbReference>
<proteinExistence type="predicted"/>
<gene>
    <name evidence="1" type="ORF">P12053L_14</name>
</gene>
<dbReference type="KEGG" id="vg:13405878"/>
<keyword evidence="2" id="KW-1185">Reference proteome</keyword>
<dbReference type="GeneID" id="13405878"/>
<dbReference type="Proteomes" id="UP000002825">
    <property type="component" value="Segment"/>
</dbReference>
<reference evidence="1 2" key="1">
    <citation type="journal article" date="2012" name="J. Virol.">
        <title>Complete Genome Sequence of Celeribacter Bacteriophage P12053L.</title>
        <authorList>
            <person name="Kang I."/>
            <person name="Jang H."/>
            <person name="Oh H.M."/>
            <person name="Cho J.C."/>
        </authorList>
    </citation>
    <scope>NUCLEOTIDE SEQUENCE [LARGE SCALE GENOMIC DNA]</scope>
</reference>
<organism evidence="1 2">
    <name type="scientific">Celeribacter phage P12053L</name>
    <dbReference type="NCBI Taxonomy" id="1197951"/>
    <lineage>
        <taxon>Viruses</taxon>
        <taxon>Duplodnaviria</taxon>
        <taxon>Heunggongvirae</taxon>
        <taxon>Uroviricota</taxon>
        <taxon>Caudoviricetes</taxon>
        <taxon>Zobellviridae</taxon>
        <taxon>Cobavirinae</taxon>
        <taxon>Siovirus</taxon>
        <taxon>Siovirus coreense</taxon>
    </lineage>
</organism>
<evidence type="ECO:0000313" key="1">
    <source>
        <dbReference type="EMBL" id="AFM54619.1"/>
    </source>
</evidence>
<name>I6R9J4_9CAUD</name>
<sequence>MPDISMCDSATCPLKNKCYRNPASGTQPSEFRQAWFISMEAWGEDCKYYWPVKEKHNDKLQ</sequence>